<name>A0A653BD63_CALMS</name>
<dbReference type="EMBL" id="CAACVG010000055">
    <property type="protein sequence ID" value="VEN33500.1"/>
    <property type="molecule type" value="Genomic_DNA"/>
</dbReference>
<evidence type="ECO:0000313" key="1">
    <source>
        <dbReference type="EMBL" id="VEN33500.1"/>
    </source>
</evidence>
<evidence type="ECO:0000313" key="2">
    <source>
        <dbReference type="Proteomes" id="UP000410492"/>
    </source>
</evidence>
<dbReference type="AlphaFoldDB" id="A0A653BD63"/>
<organism evidence="1 2">
    <name type="scientific">Callosobruchus maculatus</name>
    <name type="common">Southern cowpea weevil</name>
    <name type="synonym">Pulse bruchid</name>
    <dbReference type="NCBI Taxonomy" id="64391"/>
    <lineage>
        <taxon>Eukaryota</taxon>
        <taxon>Metazoa</taxon>
        <taxon>Ecdysozoa</taxon>
        <taxon>Arthropoda</taxon>
        <taxon>Hexapoda</taxon>
        <taxon>Insecta</taxon>
        <taxon>Pterygota</taxon>
        <taxon>Neoptera</taxon>
        <taxon>Endopterygota</taxon>
        <taxon>Coleoptera</taxon>
        <taxon>Polyphaga</taxon>
        <taxon>Cucujiformia</taxon>
        <taxon>Chrysomeloidea</taxon>
        <taxon>Chrysomelidae</taxon>
        <taxon>Bruchinae</taxon>
        <taxon>Bruchini</taxon>
        <taxon>Callosobruchus</taxon>
    </lineage>
</organism>
<proteinExistence type="predicted"/>
<accession>A0A653BD63</accession>
<dbReference type="InterPro" id="IPR018790">
    <property type="entry name" value="DUF2358"/>
</dbReference>
<dbReference type="Proteomes" id="UP000410492">
    <property type="component" value="Unassembled WGS sequence"/>
</dbReference>
<keyword evidence="2" id="KW-1185">Reference proteome</keyword>
<reference evidence="1 2" key="1">
    <citation type="submission" date="2019-01" db="EMBL/GenBank/DDBJ databases">
        <authorList>
            <person name="Sayadi A."/>
        </authorList>
    </citation>
    <scope>NUCLEOTIDE SEQUENCE [LARGE SCALE GENOMIC DNA]</scope>
</reference>
<dbReference type="Pfam" id="PF10184">
    <property type="entry name" value="DUF2358"/>
    <property type="match status" value="1"/>
</dbReference>
<dbReference type="OrthoDB" id="44820at2759"/>
<sequence>MALGLRSINKFTTLGTITIAAPRSINVNTIHRQISLTPPCEQYSTRLNTKLCYYDRKNDKQMGVIDNRESVYDTVTKEDLSTIDQLHIEGIDTSVRRFSKTVPEPKDNERFFAEKDDDSNPNKPSPDKLLHVYNVLGDNLPKLFIQPLDYTIYHPDIIFEDNIRNIRTVLVSEQKLIFIFRDLILHFKVFMTIGPKNLPNRIRVHKFTPGTRTGTPLPSDASLFSGQ</sequence>
<gene>
    <name evidence="1" type="ORF">CALMAC_LOCUS34</name>
</gene>
<protein>
    <submittedName>
        <fullName evidence="1">Uncharacterized protein</fullName>
    </submittedName>
</protein>